<feature type="transmembrane region" description="Helical" evidence="1">
    <location>
        <begin position="36"/>
        <end position="54"/>
    </location>
</feature>
<name>A0A6I6MN00_9CAUL</name>
<keyword evidence="1" id="KW-1133">Transmembrane helix</keyword>
<evidence type="ECO:0000256" key="1">
    <source>
        <dbReference type="SAM" id="Phobius"/>
    </source>
</evidence>
<dbReference type="AlphaFoldDB" id="A0A6I6MN00"/>
<sequence>MADDLVRLLSYMLASTVVLAVVIVFVGGLRGGRAPGWPAAPGVALLISVVGILFGKYGENFDLPWWIYYTVPMLATVLIPPLAFRFNLWRAALYVLLAVATAPLIHAAFFYALGWGDFMPFLALPAL</sequence>
<dbReference type="EMBL" id="CP047045">
    <property type="protein sequence ID" value="QGZ94748.1"/>
    <property type="molecule type" value="Genomic_DNA"/>
</dbReference>
<feature type="transmembrane region" description="Helical" evidence="1">
    <location>
        <begin position="6"/>
        <end position="29"/>
    </location>
</feature>
<feature type="transmembrane region" description="Helical" evidence="1">
    <location>
        <begin position="66"/>
        <end position="84"/>
    </location>
</feature>
<evidence type="ECO:0000313" key="2">
    <source>
        <dbReference type="EMBL" id="QGZ94748.1"/>
    </source>
</evidence>
<organism evidence="2 3">
    <name type="scientific">Terricaulis silvestris</name>
    <dbReference type="NCBI Taxonomy" id="2686094"/>
    <lineage>
        <taxon>Bacteria</taxon>
        <taxon>Pseudomonadati</taxon>
        <taxon>Pseudomonadota</taxon>
        <taxon>Alphaproteobacteria</taxon>
        <taxon>Caulobacterales</taxon>
        <taxon>Caulobacteraceae</taxon>
        <taxon>Terricaulis</taxon>
    </lineage>
</organism>
<feature type="transmembrane region" description="Helical" evidence="1">
    <location>
        <begin position="91"/>
        <end position="113"/>
    </location>
</feature>
<keyword evidence="1" id="KW-0812">Transmembrane</keyword>
<dbReference type="RefSeq" id="WP_158765663.1">
    <property type="nucleotide sequence ID" value="NZ_CP047045.1"/>
</dbReference>
<keyword evidence="1" id="KW-0472">Membrane</keyword>
<proteinExistence type="predicted"/>
<dbReference type="KEGG" id="tsv:DSM104635_01578"/>
<evidence type="ECO:0000313" key="3">
    <source>
        <dbReference type="Proteomes" id="UP000431269"/>
    </source>
</evidence>
<reference evidence="3" key="1">
    <citation type="submission" date="2019-12" db="EMBL/GenBank/DDBJ databases">
        <title>Complete genome of Terracaulis silvestris 0127_4.</title>
        <authorList>
            <person name="Vieira S."/>
            <person name="Riedel T."/>
            <person name="Sproer C."/>
            <person name="Pascual J."/>
            <person name="Boedeker C."/>
            <person name="Overmann J."/>
        </authorList>
    </citation>
    <scope>NUCLEOTIDE SEQUENCE [LARGE SCALE GENOMIC DNA]</scope>
    <source>
        <strain evidence="3">0127_4</strain>
    </source>
</reference>
<dbReference type="Proteomes" id="UP000431269">
    <property type="component" value="Chromosome"/>
</dbReference>
<keyword evidence="3" id="KW-1185">Reference proteome</keyword>
<accession>A0A6I6MN00</accession>
<protein>
    <submittedName>
        <fullName evidence="2">Uncharacterized protein</fullName>
    </submittedName>
</protein>
<gene>
    <name evidence="2" type="ORF">DSM104635_01578</name>
</gene>